<keyword evidence="4" id="KW-1185">Reference proteome</keyword>
<feature type="domain" description="Amidohydrolase-related" evidence="2">
    <location>
        <begin position="70"/>
        <end position="391"/>
    </location>
</feature>
<evidence type="ECO:0000313" key="4">
    <source>
        <dbReference type="Proteomes" id="UP001144372"/>
    </source>
</evidence>
<sequence>MNGSNVVRKPSAKRFEFHRAAWVLPVSSPPISNGAVLTDGEKIVAVGNFKTLGERSPRGATQVDHGNAAIIPALVNAHTHLELSAMQGAIPLPQSSFGTWVQELFSRKSTLSPEPAAASIGKGRRQLFESGTGLYGDIANTPELKHEEDSQTPEGVTFLELLGFDRKEMETPDPDLLRKFLDEAETDASLSIAAHACYSTSAGVIQKAKEWARVRQRPFSMHVAEHQEEMEFLQTGNGFCRQLLENLGRWVPEWEPPQTSPVQYLKRLGVLDAGTLLVHAVHMTPSDWKILAENHCPVCFCPRSNRHLNTGRADIGSALKYGLVSALGTDSLASNKDLNLFAEAAFVLDHYPEVPPTDLLTMMTLGGAKALRHDNTFGSLEPGKRLAFLAVFLPESTRLPQLFETIIDQGKKGAWQWAHCLRNS</sequence>
<dbReference type="GO" id="GO:0016810">
    <property type="term" value="F:hydrolase activity, acting on carbon-nitrogen (but not peptide) bonds"/>
    <property type="evidence" value="ECO:0007669"/>
    <property type="project" value="InterPro"/>
</dbReference>
<dbReference type="RefSeq" id="WP_281795956.1">
    <property type="nucleotide sequence ID" value="NZ_BSDR01000001.1"/>
</dbReference>
<dbReference type="AlphaFoldDB" id="A0A9W6L9Y0"/>
<reference evidence="3" key="1">
    <citation type="submission" date="2022-12" db="EMBL/GenBank/DDBJ databases">
        <title>Reference genome sequencing for broad-spectrum identification of bacterial and archaeal isolates by mass spectrometry.</title>
        <authorList>
            <person name="Sekiguchi Y."/>
            <person name="Tourlousse D.M."/>
        </authorList>
    </citation>
    <scope>NUCLEOTIDE SEQUENCE</scope>
    <source>
        <strain evidence="3">ASRB1</strain>
    </source>
</reference>
<dbReference type="Gene3D" id="2.30.40.10">
    <property type="entry name" value="Urease, subunit C, domain 1"/>
    <property type="match status" value="1"/>
</dbReference>
<dbReference type="Gene3D" id="3.20.20.140">
    <property type="entry name" value="Metal-dependent hydrolases"/>
    <property type="match status" value="1"/>
</dbReference>
<dbReference type="EMBL" id="BSDR01000001">
    <property type="protein sequence ID" value="GLI35864.1"/>
    <property type="molecule type" value="Genomic_DNA"/>
</dbReference>
<dbReference type="Proteomes" id="UP001144372">
    <property type="component" value="Unassembled WGS sequence"/>
</dbReference>
<dbReference type="InterPro" id="IPR011059">
    <property type="entry name" value="Metal-dep_hydrolase_composite"/>
</dbReference>
<dbReference type="SUPFAM" id="SSF51556">
    <property type="entry name" value="Metallo-dependent hydrolases"/>
    <property type="match status" value="1"/>
</dbReference>
<protein>
    <submittedName>
        <fullName evidence="3">Metal-dependent hydrolase</fullName>
    </submittedName>
</protein>
<evidence type="ECO:0000313" key="3">
    <source>
        <dbReference type="EMBL" id="GLI35864.1"/>
    </source>
</evidence>
<comment type="caution">
    <text evidence="3">The sequence shown here is derived from an EMBL/GenBank/DDBJ whole genome shotgun (WGS) entry which is preliminary data.</text>
</comment>
<dbReference type="PANTHER" id="PTHR43794:SF11">
    <property type="entry name" value="AMIDOHYDROLASE-RELATED DOMAIN-CONTAINING PROTEIN"/>
    <property type="match status" value="1"/>
</dbReference>
<evidence type="ECO:0000259" key="2">
    <source>
        <dbReference type="Pfam" id="PF01979"/>
    </source>
</evidence>
<organism evidence="3 4">
    <name type="scientific">Desulforhabdus amnigena</name>
    <dbReference type="NCBI Taxonomy" id="40218"/>
    <lineage>
        <taxon>Bacteria</taxon>
        <taxon>Pseudomonadati</taxon>
        <taxon>Thermodesulfobacteriota</taxon>
        <taxon>Syntrophobacteria</taxon>
        <taxon>Syntrophobacterales</taxon>
        <taxon>Syntrophobacteraceae</taxon>
        <taxon>Desulforhabdus</taxon>
    </lineage>
</organism>
<dbReference type="InterPro" id="IPR050287">
    <property type="entry name" value="MTA/SAH_deaminase"/>
</dbReference>
<dbReference type="InterPro" id="IPR006680">
    <property type="entry name" value="Amidohydro-rel"/>
</dbReference>
<proteinExistence type="predicted"/>
<accession>A0A9W6L9Y0</accession>
<evidence type="ECO:0000256" key="1">
    <source>
        <dbReference type="ARBA" id="ARBA00022801"/>
    </source>
</evidence>
<name>A0A9W6L9Y0_9BACT</name>
<dbReference type="InterPro" id="IPR032466">
    <property type="entry name" value="Metal_Hydrolase"/>
</dbReference>
<dbReference type="SUPFAM" id="SSF51338">
    <property type="entry name" value="Composite domain of metallo-dependent hydrolases"/>
    <property type="match status" value="1"/>
</dbReference>
<dbReference type="PANTHER" id="PTHR43794">
    <property type="entry name" value="AMINOHYDROLASE SSNA-RELATED"/>
    <property type="match status" value="1"/>
</dbReference>
<gene>
    <name evidence="3" type="ORF">DAMNIGENAA_32970</name>
</gene>
<dbReference type="Pfam" id="PF01979">
    <property type="entry name" value="Amidohydro_1"/>
    <property type="match status" value="1"/>
</dbReference>
<keyword evidence="1 3" id="KW-0378">Hydrolase</keyword>